<dbReference type="AlphaFoldDB" id="A0A5J4PLK1"/>
<evidence type="ECO:0000256" key="1">
    <source>
        <dbReference type="SAM" id="MobiDB-lite"/>
    </source>
</evidence>
<reference evidence="2 3" key="1">
    <citation type="submission" date="2019-03" db="EMBL/GenBank/DDBJ databases">
        <title>Single cell metagenomics reveals metabolic interactions within the superorganism composed of flagellate Streblomastix strix and complex community of Bacteroidetes bacteria on its surface.</title>
        <authorList>
            <person name="Treitli S.C."/>
            <person name="Kolisko M."/>
            <person name="Husnik F."/>
            <person name="Keeling P."/>
            <person name="Hampl V."/>
        </authorList>
    </citation>
    <scope>NUCLEOTIDE SEQUENCE [LARGE SCALE GENOMIC DNA]</scope>
    <source>
        <strain evidence="2">ST1C</strain>
    </source>
</reference>
<evidence type="ECO:0000313" key="3">
    <source>
        <dbReference type="Proteomes" id="UP000324800"/>
    </source>
</evidence>
<accession>A0A5J4PLK1</accession>
<feature type="region of interest" description="Disordered" evidence="1">
    <location>
        <begin position="1"/>
        <end position="25"/>
    </location>
</feature>
<gene>
    <name evidence="2" type="ORF">EZS28_056448</name>
</gene>
<organism evidence="2 3">
    <name type="scientific">Streblomastix strix</name>
    <dbReference type="NCBI Taxonomy" id="222440"/>
    <lineage>
        <taxon>Eukaryota</taxon>
        <taxon>Metamonada</taxon>
        <taxon>Preaxostyla</taxon>
        <taxon>Oxymonadida</taxon>
        <taxon>Streblomastigidae</taxon>
        <taxon>Streblomastix</taxon>
    </lineage>
</organism>
<dbReference type="Proteomes" id="UP000324800">
    <property type="component" value="Unassembled WGS sequence"/>
</dbReference>
<evidence type="ECO:0000313" key="2">
    <source>
        <dbReference type="EMBL" id="KAA6309728.1"/>
    </source>
</evidence>
<feature type="non-terminal residue" evidence="2">
    <location>
        <position position="25"/>
    </location>
</feature>
<protein>
    <submittedName>
        <fullName evidence="2">Uncharacterized protein</fullName>
    </submittedName>
</protein>
<comment type="caution">
    <text evidence="2">The sequence shown here is derived from an EMBL/GenBank/DDBJ whole genome shotgun (WGS) entry which is preliminary data.</text>
</comment>
<sequence>MTFDCETNGDYRPSASKNTQRSSNR</sequence>
<proteinExistence type="predicted"/>
<dbReference type="EMBL" id="SNRW01050139">
    <property type="protein sequence ID" value="KAA6309728.1"/>
    <property type="molecule type" value="Genomic_DNA"/>
</dbReference>
<name>A0A5J4PLK1_9EUKA</name>
<feature type="compositionally biased region" description="Polar residues" evidence="1">
    <location>
        <begin position="15"/>
        <end position="25"/>
    </location>
</feature>